<dbReference type="EMBL" id="DSAY01000123">
    <property type="protein sequence ID" value="HDP15462.1"/>
    <property type="molecule type" value="Genomic_DNA"/>
</dbReference>
<protein>
    <recommendedName>
        <fullName evidence="2">PaREP6</fullName>
    </recommendedName>
</protein>
<accession>A0A7C1CDI0</accession>
<organism evidence="1">
    <name type="scientific">Thermofilum adornatum</name>
    <dbReference type="NCBI Taxonomy" id="1365176"/>
    <lineage>
        <taxon>Archaea</taxon>
        <taxon>Thermoproteota</taxon>
        <taxon>Thermoprotei</taxon>
        <taxon>Thermofilales</taxon>
        <taxon>Thermofilaceae</taxon>
        <taxon>Thermofilum</taxon>
    </lineage>
</organism>
<dbReference type="PANTHER" id="PTHR37559:SF1">
    <property type="entry name" value="PAREP6 PART 2, AUTHENTIC FRAMESHIFT"/>
    <property type="match status" value="1"/>
</dbReference>
<name>A0A7C1CDI0_9CREN</name>
<comment type="caution">
    <text evidence="1">The sequence shown here is derived from an EMBL/GenBank/DDBJ whole genome shotgun (WGS) entry which is preliminary data.</text>
</comment>
<gene>
    <name evidence="1" type="ORF">ENN26_06810</name>
</gene>
<dbReference type="PANTHER" id="PTHR37559">
    <property type="entry name" value="PAREP6 PART 2, AUTHENTIC FRAMESHIFT"/>
    <property type="match status" value="1"/>
</dbReference>
<sequence length="74" mass="8799">MSDILRELEEREKEVAQMRRQNADWNYINTLPPRVRAAVILFIEKGDLRLSQKLSGLDLEDFIETLRKARVWIT</sequence>
<evidence type="ECO:0008006" key="2">
    <source>
        <dbReference type="Google" id="ProtNLM"/>
    </source>
</evidence>
<evidence type="ECO:0000313" key="1">
    <source>
        <dbReference type="EMBL" id="HDP15462.1"/>
    </source>
</evidence>
<proteinExistence type="predicted"/>
<dbReference type="AlphaFoldDB" id="A0A7C1CDI0"/>
<reference evidence="1" key="1">
    <citation type="journal article" date="2020" name="mSystems">
        <title>Genome- and Community-Level Interaction Insights into Carbon Utilization and Element Cycling Functions of Hydrothermarchaeota in Hydrothermal Sediment.</title>
        <authorList>
            <person name="Zhou Z."/>
            <person name="Liu Y."/>
            <person name="Xu W."/>
            <person name="Pan J."/>
            <person name="Luo Z.H."/>
            <person name="Li M."/>
        </authorList>
    </citation>
    <scope>NUCLEOTIDE SEQUENCE [LARGE SCALE GENOMIC DNA]</scope>
    <source>
        <strain evidence="1">SpSt-116</strain>
    </source>
</reference>